<proteinExistence type="predicted"/>
<sequence length="401" mass="43411">MHRRLLALGFAATLALPVLAQQAPVPAWQQSRSGSTNASPLAPHPPKLTATAAEQVPVAALRVPAGFKVELWASGAPGARMMTESPNGTVFVGTRTIGRVYAISEEGGQRRVRTIASRLTDPNGVALRDGNLYVIAINRVLRFDGIEGRLDAPGTPTDLTAAFGLPTETHHGWKFAAFGPDGRLYMNIGVPCNICEFNRDTHALIVSFNPDDSGRRIEAKGIRNSVGFDWHPTTRELWATNNGRDWAGNDTPDDTLHRIRQSGADQGFPYCAANWRDPAISRGPASCSEFSAPAALLGPHTAALGMRFYTGTAFPEAYRNQIFIARRGSWNREQLSGYDVVVARLDANGTVTGVEPFMTGLRDEAKNRFLGRPVDVLVRGDGSLLVSDEQNGAIYRITHGN</sequence>
<dbReference type="InterPro" id="IPR011042">
    <property type="entry name" value="6-blade_b-propeller_TolB-like"/>
</dbReference>
<dbReference type="Proteomes" id="UP000600101">
    <property type="component" value="Unassembled WGS sequence"/>
</dbReference>
<feature type="signal peptide" evidence="1">
    <location>
        <begin position="1"/>
        <end position="20"/>
    </location>
</feature>
<feature type="domain" description="Pyrroloquinoline quinone-dependent pyranose dehydrogenase beta-propeller" evidence="2">
    <location>
        <begin position="196"/>
        <end position="398"/>
    </location>
</feature>
<evidence type="ECO:0000259" key="2">
    <source>
        <dbReference type="Pfam" id="PF22807"/>
    </source>
</evidence>
<evidence type="ECO:0000313" key="4">
    <source>
        <dbReference type="Proteomes" id="UP000600101"/>
    </source>
</evidence>
<accession>A0A9X0QUX8</accession>
<evidence type="ECO:0000313" key="3">
    <source>
        <dbReference type="EMBL" id="MBC4014301.1"/>
    </source>
</evidence>
<dbReference type="InterPro" id="IPR011041">
    <property type="entry name" value="Quinoprot_gluc/sorb_DH_b-prop"/>
</dbReference>
<protein>
    <submittedName>
        <fullName evidence="3">PQQ-dependent sugar dehydrogenase</fullName>
    </submittedName>
</protein>
<dbReference type="SUPFAM" id="SSF50952">
    <property type="entry name" value="Soluble quinoprotein glucose dehydrogenase"/>
    <property type="match status" value="1"/>
</dbReference>
<organism evidence="3 4">
    <name type="scientific">Siccirubricoccus deserti</name>
    <dbReference type="NCBI Taxonomy" id="2013562"/>
    <lineage>
        <taxon>Bacteria</taxon>
        <taxon>Pseudomonadati</taxon>
        <taxon>Pseudomonadota</taxon>
        <taxon>Alphaproteobacteria</taxon>
        <taxon>Acetobacterales</taxon>
        <taxon>Roseomonadaceae</taxon>
        <taxon>Siccirubricoccus</taxon>
    </lineage>
</organism>
<dbReference type="Gene3D" id="2.120.10.30">
    <property type="entry name" value="TolB, C-terminal domain"/>
    <property type="match status" value="1"/>
</dbReference>
<reference evidence="3" key="1">
    <citation type="submission" date="2020-08" db="EMBL/GenBank/DDBJ databases">
        <authorList>
            <person name="Hu Y."/>
            <person name="Nguyen S.V."/>
            <person name="Li F."/>
            <person name="Fanning S."/>
        </authorList>
    </citation>
    <scope>NUCLEOTIDE SEQUENCE</scope>
    <source>
        <strain evidence="3">SYSU D8009</strain>
    </source>
</reference>
<dbReference type="PANTHER" id="PTHR33546">
    <property type="entry name" value="LARGE, MULTIFUNCTIONAL SECRETED PROTEIN-RELATED"/>
    <property type="match status" value="1"/>
</dbReference>
<dbReference type="EMBL" id="JACOMF010000002">
    <property type="protein sequence ID" value="MBC4014301.1"/>
    <property type="molecule type" value="Genomic_DNA"/>
</dbReference>
<feature type="chain" id="PRO_5040900681" evidence="1">
    <location>
        <begin position="21"/>
        <end position="401"/>
    </location>
</feature>
<keyword evidence="4" id="KW-1185">Reference proteome</keyword>
<keyword evidence="1" id="KW-0732">Signal</keyword>
<dbReference type="InterPro" id="IPR054539">
    <property type="entry name" value="Beta-prop_PDH"/>
</dbReference>
<name>A0A9X0QUX8_9PROT</name>
<dbReference type="Pfam" id="PF22807">
    <property type="entry name" value="TrAA12"/>
    <property type="match status" value="1"/>
</dbReference>
<evidence type="ECO:0000256" key="1">
    <source>
        <dbReference type="SAM" id="SignalP"/>
    </source>
</evidence>
<gene>
    <name evidence="3" type="ORF">H7965_03110</name>
</gene>
<dbReference type="RefSeq" id="WP_186769059.1">
    <property type="nucleotide sequence ID" value="NZ_JACOMF010000002.1"/>
</dbReference>
<dbReference type="AlphaFoldDB" id="A0A9X0QUX8"/>
<comment type="caution">
    <text evidence="3">The sequence shown here is derived from an EMBL/GenBank/DDBJ whole genome shotgun (WGS) entry which is preliminary data.</text>
</comment>
<dbReference type="PANTHER" id="PTHR33546:SF1">
    <property type="entry name" value="LARGE, MULTIFUNCTIONAL SECRETED PROTEIN"/>
    <property type="match status" value="1"/>
</dbReference>